<name>A0ABR3DQQ0_NEUIN</name>
<proteinExistence type="predicted"/>
<sequence>MGGCPVALYIHYGTKLRPALFAQIRADPYCHVSEQRHPQISRLEPTKHRHISLLGSLVDAFSRMQKLVTQTERLGLVSGMLSVEVKHYCPSHGLCLKDSVMSLTGLLATPACSAATASRPGLEDFNLATLSPRRPSRRPFGDAAHVALHDRREASMAPNATQ</sequence>
<gene>
    <name evidence="1" type="ORF">QR685DRAFT_577281</name>
</gene>
<accession>A0ABR3DQQ0</accession>
<evidence type="ECO:0000313" key="2">
    <source>
        <dbReference type="Proteomes" id="UP001451303"/>
    </source>
</evidence>
<reference evidence="1 2" key="1">
    <citation type="submission" date="2023-09" db="EMBL/GenBank/DDBJ databases">
        <title>Multi-omics analysis of a traditional fermented food reveals byproduct-associated fungal strains for waste-to-food upcycling.</title>
        <authorList>
            <consortium name="Lawrence Berkeley National Laboratory"/>
            <person name="Rekdal V.M."/>
            <person name="Villalobos-Escobedo J.M."/>
            <person name="Rodriguez-Valeron N."/>
            <person name="Garcia M.O."/>
            <person name="Vasquez D.P."/>
            <person name="Damayanti I."/>
            <person name="Sorensen P.M."/>
            <person name="Baidoo E.E."/>
            <person name="De Carvalho A.C."/>
            <person name="Riley R."/>
            <person name="Lipzen A."/>
            <person name="He G."/>
            <person name="Yan M."/>
            <person name="Haridas S."/>
            <person name="Daum C."/>
            <person name="Yoshinaga Y."/>
            <person name="Ng V."/>
            <person name="Grigoriev I.V."/>
            <person name="Munk R."/>
            <person name="Nuraida L."/>
            <person name="Wijaya C.H."/>
            <person name="Morales P.-C."/>
            <person name="Keasling J.D."/>
        </authorList>
    </citation>
    <scope>NUCLEOTIDE SEQUENCE [LARGE SCALE GENOMIC DNA]</scope>
    <source>
        <strain evidence="1 2">FGSC 2613</strain>
    </source>
</reference>
<evidence type="ECO:0000313" key="1">
    <source>
        <dbReference type="EMBL" id="KAL0474702.1"/>
    </source>
</evidence>
<keyword evidence="2" id="KW-1185">Reference proteome</keyword>
<dbReference type="Proteomes" id="UP001451303">
    <property type="component" value="Unassembled WGS sequence"/>
</dbReference>
<protein>
    <submittedName>
        <fullName evidence="1">Uncharacterized protein</fullName>
    </submittedName>
</protein>
<organism evidence="1 2">
    <name type="scientific">Neurospora intermedia</name>
    <dbReference type="NCBI Taxonomy" id="5142"/>
    <lineage>
        <taxon>Eukaryota</taxon>
        <taxon>Fungi</taxon>
        <taxon>Dikarya</taxon>
        <taxon>Ascomycota</taxon>
        <taxon>Pezizomycotina</taxon>
        <taxon>Sordariomycetes</taxon>
        <taxon>Sordariomycetidae</taxon>
        <taxon>Sordariales</taxon>
        <taxon>Sordariaceae</taxon>
        <taxon>Neurospora</taxon>
    </lineage>
</organism>
<dbReference type="EMBL" id="JAVLET010000001">
    <property type="protein sequence ID" value="KAL0474702.1"/>
    <property type="molecule type" value="Genomic_DNA"/>
</dbReference>
<comment type="caution">
    <text evidence="1">The sequence shown here is derived from an EMBL/GenBank/DDBJ whole genome shotgun (WGS) entry which is preliminary data.</text>
</comment>